<feature type="compositionally biased region" description="Basic and acidic residues" evidence="1">
    <location>
        <begin position="52"/>
        <end position="62"/>
    </location>
</feature>
<sequence>MPSKTRRIKRGAVGRERVIAKEDGGGEDQPNQETKGRDCGPAEKKRKKKMKKSGEAARRAEGKSFSAN</sequence>
<proteinExistence type="predicted"/>
<feature type="region of interest" description="Disordered" evidence="1">
    <location>
        <begin position="1"/>
        <end position="68"/>
    </location>
</feature>
<evidence type="ECO:0000313" key="2">
    <source>
        <dbReference type="EMBL" id="KAK1117747.1"/>
    </source>
</evidence>
<evidence type="ECO:0000256" key="1">
    <source>
        <dbReference type="SAM" id="MobiDB-lite"/>
    </source>
</evidence>
<reference evidence="2" key="1">
    <citation type="submission" date="2021-10" db="EMBL/GenBank/DDBJ databases">
        <title>Melipona bicolor Genome sequencing and assembly.</title>
        <authorList>
            <person name="Araujo N.S."/>
            <person name="Arias M.C."/>
        </authorList>
    </citation>
    <scope>NUCLEOTIDE SEQUENCE</scope>
    <source>
        <strain evidence="2">USP_2M_L1-L4_2017</strain>
        <tissue evidence="2">Whole body</tissue>
    </source>
</reference>
<protein>
    <submittedName>
        <fullName evidence="2">Uncharacterized protein</fullName>
    </submittedName>
</protein>
<feature type="compositionally biased region" description="Basic and acidic residues" evidence="1">
    <location>
        <begin position="34"/>
        <end position="43"/>
    </location>
</feature>
<gene>
    <name evidence="2" type="ORF">K0M31_015688</name>
</gene>
<feature type="compositionally biased region" description="Basic and acidic residues" evidence="1">
    <location>
        <begin position="13"/>
        <end position="24"/>
    </location>
</feature>
<evidence type="ECO:0000313" key="3">
    <source>
        <dbReference type="Proteomes" id="UP001177670"/>
    </source>
</evidence>
<feature type="compositionally biased region" description="Basic residues" evidence="1">
    <location>
        <begin position="1"/>
        <end position="12"/>
    </location>
</feature>
<accession>A0AA40KET6</accession>
<dbReference type="AlphaFoldDB" id="A0AA40KET6"/>
<name>A0AA40KET6_9HYME</name>
<comment type="caution">
    <text evidence="2">The sequence shown here is derived from an EMBL/GenBank/DDBJ whole genome shotgun (WGS) entry which is preliminary data.</text>
</comment>
<organism evidence="2 3">
    <name type="scientific">Melipona bicolor</name>
    <dbReference type="NCBI Taxonomy" id="60889"/>
    <lineage>
        <taxon>Eukaryota</taxon>
        <taxon>Metazoa</taxon>
        <taxon>Ecdysozoa</taxon>
        <taxon>Arthropoda</taxon>
        <taxon>Hexapoda</taxon>
        <taxon>Insecta</taxon>
        <taxon>Pterygota</taxon>
        <taxon>Neoptera</taxon>
        <taxon>Endopterygota</taxon>
        <taxon>Hymenoptera</taxon>
        <taxon>Apocrita</taxon>
        <taxon>Aculeata</taxon>
        <taxon>Apoidea</taxon>
        <taxon>Anthophila</taxon>
        <taxon>Apidae</taxon>
        <taxon>Melipona</taxon>
    </lineage>
</organism>
<dbReference type="EMBL" id="JAHYIQ010000048">
    <property type="protein sequence ID" value="KAK1117747.1"/>
    <property type="molecule type" value="Genomic_DNA"/>
</dbReference>
<keyword evidence="3" id="KW-1185">Reference proteome</keyword>
<dbReference type="Proteomes" id="UP001177670">
    <property type="component" value="Unassembled WGS sequence"/>
</dbReference>